<feature type="domain" description="Plant heme peroxidase family profile" evidence="9">
    <location>
        <begin position="127"/>
        <end position="293"/>
    </location>
</feature>
<dbReference type="STRING" id="181874.A0A409VI97"/>
<keyword evidence="7" id="KW-0732">Signal</keyword>
<keyword evidence="5" id="KW-0408">Iron</keyword>
<evidence type="ECO:0000313" key="10">
    <source>
        <dbReference type="EMBL" id="PPQ65926.1"/>
    </source>
</evidence>
<evidence type="ECO:0000256" key="5">
    <source>
        <dbReference type="ARBA" id="ARBA00023004"/>
    </source>
</evidence>
<keyword evidence="8" id="KW-0472">Membrane</keyword>
<feature type="transmembrane region" description="Helical" evidence="8">
    <location>
        <begin position="592"/>
        <end position="612"/>
    </location>
</feature>
<evidence type="ECO:0000256" key="3">
    <source>
        <dbReference type="ARBA" id="ARBA00022723"/>
    </source>
</evidence>
<keyword evidence="8" id="KW-0812">Transmembrane</keyword>
<dbReference type="OrthoDB" id="5985073at2759"/>
<evidence type="ECO:0000259" key="9">
    <source>
        <dbReference type="PROSITE" id="PS50873"/>
    </source>
</evidence>
<dbReference type="EC" id="1.11.1.-" evidence="7"/>
<dbReference type="SUPFAM" id="SSF48113">
    <property type="entry name" value="Heme-dependent peroxidases"/>
    <property type="match status" value="1"/>
</dbReference>
<evidence type="ECO:0000256" key="4">
    <source>
        <dbReference type="ARBA" id="ARBA00023002"/>
    </source>
</evidence>
<dbReference type="GO" id="GO:0004601">
    <property type="term" value="F:peroxidase activity"/>
    <property type="evidence" value="ECO:0007669"/>
    <property type="project" value="UniProtKB-KW"/>
</dbReference>
<evidence type="ECO:0000256" key="2">
    <source>
        <dbReference type="ARBA" id="ARBA00022617"/>
    </source>
</evidence>
<organism evidence="10 11">
    <name type="scientific">Panaeolus cyanescens</name>
    <dbReference type="NCBI Taxonomy" id="181874"/>
    <lineage>
        <taxon>Eukaryota</taxon>
        <taxon>Fungi</taxon>
        <taxon>Dikarya</taxon>
        <taxon>Basidiomycota</taxon>
        <taxon>Agaricomycotina</taxon>
        <taxon>Agaricomycetes</taxon>
        <taxon>Agaricomycetidae</taxon>
        <taxon>Agaricales</taxon>
        <taxon>Agaricineae</taxon>
        <taxon>Galeropsidaceae</taxon>
        <taxon>Panaeolus</taxon>
    </lineage>
</organism>
<keyword evidence="4 7" id="KW-0560">Oxidoreductase</keyword>
<dbReference type="InterPro" id="IPR010255">
    <property type="entry name" value="Haem_peroxidase_sf"/>
</dbReference>
<evidence type="ECO:0000256" key="6">
    <source>
        <dbReference type="RuleBase" id="RU004241"/>
    </source>
</evidence>
<evidence type="ECO:0000256" key="7">
    <source>
        <dbReference type="RuleBase" id="RU363051"/>
    </source>
</evidence>
<keyword evidence="11" id="KW-1185">Reference proteome</keyword>
<keyword evidence="2" id="KW-0349">Heme</keyword>
<dbReference type="PANTHER" id="PTHR31356">
    <property type="entry name" value="THYLAKOID LUMENAL 29 KDA PROTEIN, CHLOROPLASTIC-RELATED"/>
    <property type="match status" value="1"/>
</dbReference>
<dbReference type="GO" id="GO:0020037">
    <property type="term" value="F:heme binding"/>
    <property type="evidence" value="ECO:0007669"/>
    <property type="project" value="UniProtKB-UniRule"/>
</dbReference>
<feature type="signal peptide" evidence="7">
    <location>
        <begin position="1"/>
        <end position="23"/>
    </location>
</feature>
<dbReference type="GO" id="GO:0034599">
    <property type="term" value="P:cellular response to oxidative stress"/>
    <property type="evidence" value="ECO:0007669"/>
    <property type="project" value="InterPro"/>
</dbReference>
<reference evidence="10 11" key="1">
    <citation type="journal article" date="2018" name="Evol. Lett.">
        <title>Horizontal gene cluster transfer increased hallucinogenic mushroom diversity.</title>
        <authorList>
            <person name="Reynolds H.T."/>
            <person name="Vijayakumar V."/>
            <person name="Gluck-Thaler E."/>
            <person name="Korotkin H.B."/>
            <person name="Matheny P.B."/>
            <person name="Slot J.C."/>
        </authorList>
    </citation>
    <scope>NUCLEOTIDE SEQUENCE [LARGE SCALE GENOMIC DNA]</scope>
    <source>
        <strain evidence="10 11">2629</strain>
    </source>
</reference>
<dbReference type="GO" id="GO:0046872">
    <property type="term" value="F:metal ion binding"/>
    <property type="evidence" value="ECO:0007669"/>
    <property type="project" value="UniProtKB-UniRule"/>
</dbReference>
<dbReference type="AlphaFoldDB" id="A0A409VI97"/>
<comment type="caution">
    <text evidence="10">The sequence shown here is derived from an EMBL/GenBank/DDBJ whole genome shotgun (WGS) entry which is preliminary data.</text>
</comment>
<keyword evidence="3" id="KW-0479">Metal-binding</keyword>
<gene>
    <name evidence="10" type="ORF">CVT24_011259</name>
</gene>
<dbReference type="GO" id="GO:0042744">
    <property type="term" value="P:hydrogen peroxide catabolic process"/>
    <property type="evidence" value="ECO:0007669"/>
    <property type="project" value="TreeGrafter"/>
</dbReference>
<comment type="similarity">
    <text evidence="6">Belongs to the peroxidase family.</text>
</comment>
<dbReference type="Proteomes" id="UP000284842">
    <property type="component" value="Unassembled WGS sequence"/>
</dbReference>
<evidence type="ECO:0000256" key="1">
    <source>
        <dbReference type="ARBA" id="ARBA00022559"/>
    </source>
</evidence>
<dbReference type="Gene3D" id="1.10.520.10">
    <property type="match status" value="1"/>
</dbReference>
<keyword evidence="1 7" id="KW-0575">Peroxidase</keyword>
<evidence type="ECO:0000313" key="11">
    <source>
        <dbReference type="Proteomes" id="UP000284842"/>
    </source>
</evidence>
<dbReference type="PRINTS" id="PR00458">
    <property type="entry name" value="PEROXIDASE"/>
</dbReference>
<protein>
    <recommendedName>
        <fullName evidence="7">Peroxidase</fullName>
        <ecNumber evidence="7">1.11.1.-</ecNumber>
    </recommendedName>
</protein>
<dbReference type="InParanoid" id="A0A409VI97"/>
<sequence>MTATSRLSTGAALSLIFFASVSAYRWPQPQLDSLEKFIYEGARPDGNEMQSLVVDCKLRTSGDSTQRTTVAAQWLRMSYHDSATFNITDQTGGLDGSIHFELDRAENIGDGLTLTRRDYASFPSKYVSKADVIAVGASFAVVVCGGPIIPLRGGRVDATGPGSPGVPEPHQDLQTHIEKFRLQGFNATEMIEIIACGHTLGGVESKDFPLIVNPPTSDPNVSRSAPFDNTTAFDTAVVTKYLDGSTQNPLVVGHNETTRSDLRIFSSDNNVTMKSLSDSNVFRERCTVLFERMLHTVPAGVQLTEPIQILPEKPQQVGLRILNGTLTFMTILRLARPQSSTFDDPANLSLFWCDKYGENADCRSGLANRLRGATDGTNSNILSPITAALGLNFRYYTFHAPIDVTRSISSFWWQLDNGNGTTSVFDNDGAQYPLVQDQIIFPTGFVDHIVSENLANGSVSGTYSIAAGVREDLKSDRVYARVLDLTHFDRPVGSVVNFTVDFVENSTLPSAPGYKMYSAQFSLVGTGPTIDFHVDGNGTTYTLDLQPIMLPGSPTVPPKLGPVDVVPYPPPTNGSGGGNDSDTSSASAVLPAFWIFSLAFALMPSLACLLVVL</sequence>
<dbReference type="PROSITE" id="PS50873">
    <property type="entry name" value="PEROXIDASE_4"/>
    <property type="match status" value="1"/>
</dbReference>
<dbReference type="GO" id="GO:0000302">
    <property type="term" value="P:response to reactive oxygen species"/>
    <property type="evidence" value="ECO:0007669"/>
    <property type="project" value="TreeGrafter"/>
</dbReference>
<dbReference type="InterPro" id="IPR044831">
    <property type="entry name" value="Ccp1-like"/>
</dbReference>
<dbReference type="EMBL" id="NHTK01006055">
    <property type="protein sequence ID" value="PPQ65926.1"/>
    <property type="molecule type" value="Genomic_DNA"/>
</dbReference>
<proteinExistence type="inferred from homology"/>
<keyword evidence="8" id="KW-1133">Transmembrane helix</keyword>
<dbReference type="PANTHER" id="PTHR31356:SF53">
    <property type="entry name" value="HEME PEROXIDASE"/>
    <property type="match status" value="1"/>
</dbReference>
<name>A0A409VI97_9AGAR</name>
<evidence type="ECO:0000256" key="8">
    <source>
        <dbReference type="SAM" id="Phobius"/>
    </source>
</evidence>
<dbReference type="Gene3D" id="1.10.420.10">
    <property type="entry name" value="Peroxidase, domain 2"/>
    <property type="match status" value="1"/>
</dbReference>
<dbReference type="Pfam" id="PF00141">
    <property type="entry name" value="peroxidase"/>
    <property type="match status" value="1"/>
</dbReference>
<dbReference type="InterPro" id="IPR002016">
    <property type="entry name" value="Haem_peroxidase"/>
</dbReference>
<feature type="chain" id="PRO_5018820332" description="Peroxidase" evidence="7">
    <location>
        <begin position="24"/>
        <end position="613"/>
    </location>
</feature>
<accession>A0A409VI97</accession>